<evidence type="ECO:0000256" key="13">
    <source>
        <dbReference type="ARBA" id="ARBA00022759"/>
    </source>
</evidence>
<dbReference type="GO" id="GO:0042025">
    <property type="term" value="C:host cell nucleus"/>
    <property type="evidence" value="ECO:0007669"/>
    <property type="project" value="UniProtKB-SubCell"/>
</dbReference>
<dbReference type="GO" id="GO:0005198">
    <property type="term" value="F:structural molecule activity"/>
    <property type="evidence" value="ECO:0007669"/>
    <property type="project" value="InterPro"/>
</dbReference>
<dbReference type="InterPro" id="IPR027417">
    <property type="entry name" value="P-loop_NTPase"/>
</dbReference>
<proteinExistence type="inferred from homology"/>
<dbReference type="InterPro" id="IPR001301">
    <property type="entry name" value="Gemini_AL1_CLV"/>
</dbReference>
<name>J7FG27_9GEMI</name>
<evidence type="ECO:0000256" key="18">
    <source>
        <dbReference type="PIRSR" id="PIRSR601191-2"/>
    </source>
</evidence>
<feature type="compositionally biased region" description="Basic and acidic residues" evidence="20">
    <location>
        <begin position="1"/>
        <end position="10"/>
    </location>
</feature>
<keyword evidence="16" id="KW-0238">DNA-binding</keyword>
<evidence type="ECO:0000256" key="17">
    <source>
        <dbReference type="PIRSR" id="PIRSR601191-1"/>
    </source>
</evidence>
<keyword evidence="8" id="KW-0548">Nucleotidyltransferase</keyword>
<evidence type="ECO:0000256" key="5">
    <source>
        <dbReference type="ARBA" id="ARBA00022491"/>
    </source>
</evidence>
<dbReference type="GO" id="GO:0000166">
    <property type="term" value="F:nucleotide binding"/>
    <property type="evidence" value="ECO:0007669"/>
    <property type="project" value="UniProtKB-KW"/>
</dbReference>
<dbReference type="GO" id="GO:0003677">
    <property type="term" value="F:DNA binding"/>
    <property type="evidence" value="ECO:0007669"/>
    <property type="project" value="UniProtKB-KW"/>
</dbReference>
<evidence type="ECO:0000256" key="10">
    <source>
        <dbReference type="ARBA" id="ARBA00022722"/>
    </source>
</evidence>
<dbReference type="Gene3D" id="3.40.1310.20">
    <property type="match status" value="1"/>
</dbReference>
<evidence type="ECO:0000256" key="12">
    <source>
        <dbReference type="ARBA" id="ARBA00022741"/>
    </source>
</evidence>
<evidence type="ECO:0000256" key="15">
    <source>
        <dbReference type="ARBA" id="ARBA00023124"/>
    </source>
</evidence>
<dbReference type="SUPFAM" id="SSF55464">
    <property type="entry name" value="Origin of replication-binding domain, RBD-like"/>
    <property type="match status" value="1"/>
</dbReference>
<feature type="binding site" evidence="18">
    <location>
        <position position="77"/>
    </location>
    <ligand>
        <name>a divalent metal cation</name>
        <dbReference type="ChEBI" id="CHEBI:60240"/>
    </ligand>
</feature>
<keyword evidence="13" id="KW-0255">Endonuclease</keyword>
<evidence type="ECO:0000256" key="16">
    <source>
        <dbReference type="ARBA" id="ARBA00023125"/>
    </source>
</evidence>
<evidence type="ECO:0000313" key="22">
    <source>
        <dbReference type="EMBL" id="AFN80650.1"/>
    </source>
</evidence>
<evidence type="ECO:0000256" key="20">
    <source>
        <dbReference type="SAM" id="MobiDB-lite"/>
    </source>
</evidence>
<dbReference type="InterPro" id="IPR001191">
    <property type="entry name" value="Gemini_AL1_REP"/>
</dbReference>
<feature type="binding site" evidence="18">
    <location>
        <position position="85"/>
    </location>
    <ligand>
        <name>a divalent metal cation</name>
        <dbReference type="ChEBI" id="CHEBI:60240"/>
    </ligand>
</feature>
<keyword evidence="7" id="KW-0808">Transferase</keyword>
<dbReference type="Gene3D" id="3.40.50.300">
    <property type="entry name" value="P-loop containing nucleotide triphosphate hydrolases"/>
    <property type="match status" value="1"/>
</dbReference>
<evidence type="ECO:0000256" key="1">
    <source>
        <dbReference type="ARBA" id="ARBA00004147"/>
    </source>
</evidence>
<keyword evidence="11 18" id="KW-0479">Metal-binding</keyword>
<evidence type="ECO:0000256" key="3">
    <source>
        <dbReference type="ARBA" id="ARBA00011488"/>
    </source>
</evidence>
<keyword evidence="12" id="KW-0547">Nucleotide-binding</keyword>
<dbReference type="EMBL" id="JQ948062">
    <property type="protein sequence ID" value="AFN80650.1"/>
    <property type="molecule type" value="Genomic_DNA"/>
</dbReference>
<reference evidence="22" key="1">
    <citation type="journal article" date="2012" name="Virus Res.">
        <title>Australian monocot-infecting mastrevirus diversity rivals that in Africa.</title>
        <authorList>
            <person name="Kraberger S."/>
            <person name="Thomas J.E."/>
            <person name="Geering A.D."/>
            <person name="Dayaram A."/>
            <person name="Stainton D."/>
            <person name="Hadfield J."/>
            <person name="Walters M."/>
            <person name="Parmenter K.S."/>
            <person name="van Brunschot S."/>
            <person name="Collings D.A."/>
            <person name="Martin D.P."/>
            <person name="Varsani A."/>
        </authorList>
    </citation>
    <scope>NUCLEOTIDE SEQUENCE</scope>
    <source>
        <strain evidence="22">AU-1652-2004</strain>
    </source>
</reference>
<protein>
    <recommendedName>
        <fullName evidence="4 19">Replication-associated protein</fullName>
        <shortName evidence="19">Rep</shortName>
        <ecNumber evidence="19">3.1.21.-</ecNumber>
    </recommendedName>
</protein>
<comment type="subcellular location">
    <subcellularLocation>
        <location evidence="1 19">Host nucleus</location>
    </subcellularLocation>
</comment>
<dbReference type="InterPro" id="IPR022692">
    <property type="entry name" value="Gemini_AL1_REP_central"/>
</dbReference>
<accession>J7FG27</accession>
<comment type="cofactor">
    <cofactor evidence="18">
        <name>Mg(2+)</name>
        <dbReference type="ChEBI" id="CHEBI:18420"/>
    </cofactor>
    <cofactor evidence="18">
        <name>Mn(2+)</name>
        <dbReference type="ChEBI" id="CHEBI:29035"/>
    </cofactor>
    <text evidence="18">Divalent metal cations, possibly Mg(2+) or Mn(2+).</text>
</comment>
<evidence type="ECO:0000256" key="4">
    <source>
        <dbReference type="ARBA" id="ARBA00014531"/>
    </source>
</evidence>
<evidence type="ECO:0000256" key="9">
    <source>
        <dbReference type="ARBA" id="ARBA00022705"/>
    </source>
</evidence>
<evidence type="ECO:0000256" key="19">
    <source>
        <dbReference type="RuleBase" id="RU361249"/>
    </source>
</evidence>
<dbReference type="PRINTS" id="PR00227">
    <property type="entry name" value="GEMCOATAL1"/>
</dbReference>
<evidence type="ECO:0000256" key="14">
    <source>
        <dbReference type="ARBA" id="ARBA00022801"/>
    </source>
</evidence>
<keyword evidence="9" id="KW-0235">DNA replication</keyword>
<dbReference type="GO" id="GO:0016779">
    <property type="term" value="F:nucleotidyltransferase activity"/>
    <property type="evidence" value="ECO:0007669"/>
    <property type="project" value="UniProtKB-KW"/>
</dbReference>
<comment type="subunit">
    <text evidence="3">Homooligomer. Rep binds to repeated DNA motifs (iterons). Forms the O-complex, which is a Rep-DNA complex involved in the initiation of RCR. Part of the C- and V-complexes which are RepA-Rep-DNA complexes involved in the c-sense and v-sense transcription.</text>
</comment>
<feature type="binding site" evidence="18">
    <location>
        <position position="87"/>
    </location>
    <ligand>
        <name>a divalent metal cation</name>
        <dbReference type="ChEBI" id="CHEBI:60240"/>
    </ligand>
</feature>
<keyword evidence="10" id="KW-0540">Nuclease</keyword>
<dbReference type="Pfam" id="PF08283">
    <property type="entry name" value="Gemini_AL1_M"/>
    <property type="match status" value="1"/>
</dbReference>
<keyword evidence="15" id="KW-0190">Covalent protein-DNA linkage</keyword>
<organism evidence="22">
    <name type="scientific">Paspalum dilatatum striate mosaic virus</name>
    <dbReference type="NCBI Taxonomy" id="1196236"/>
    <lineage>
        <taxon>Viruses</taxon>
        <taxon>Monodnaviria</taxon>
        <taxon>Shotokuvirae</taxon>
        <taxon>Cressdnaviricota</taxon>
        <taxon>Repensiviricetes</taxon>
        <taxon>Geplafuvirales</taxon>
        <taxon>Geminiviridae</taxon>
        <taxon>Mastrevirus</taxon>
        <taxon>Mastrevirus dilatati</taxon>
    </lineage>
</organism>
<sequence length="366" mass="42085">MASHVSETEGARGQVGAPPLRGEEVGAPGAVEACFEVRSRNIFLTYSKCHLEPAYMLERLSRLLKKWDPTYTYVAREEHKDGSYHLHCLVQCRKYIRTKSAKFFDVEEFHPNVQNARVPHKVLAYIKKGPVCFVEHGAFKDEAKKKKKKADAPSTKDAKMASIISQSTSREDYLGMIKKEFPFDWSTRLQQFEYSAQALFPCLPPPYVDPFGMPSQAEHQVLGAWLREELYSQDRSPAERRRSLYICGPTRTGKTSWARSLGCHNYWQHSVDFLHVIPTARYNVIDDIPFKFVPCWKGLVGAQRDITVNPKYGKKRLLPNGIPCIILVNEDEDWPQQMQPSQAAWFEDNCVVFYMNQGFRFFETTA</sequence>
<evidence type="ECO:0000256" key="8">
    <source>
        <dbReference type="ARBA" id="ARBA00022695"/>
    </source>
</evidence>
<feature type="region of interest" description="Disordered" evidence="20">
    <location>
        <begin position="1"/>
        <end position="23"/>
    </location>
</feature>
<feature type="active site" description="For DNA cleavage activity" evidence="17">
    <location>
        <position position="125"/>
    </location>
</feature>
<comment type="similarity">
    <text evidence="2 19">Belongs to the geminiviridae Rep protein family.</text>
</comment>
<dbReference type="Pfam" id="PF00799">
    <property type="entry name" value="Gemini_AL1"/>
    <property type="match status" value="1"/>
</dbReference>
<evidence type="ECO:0000256" key="6">
    <source>
        <dbReference type="ARBA" id="ARBA00022562"/>
    </source>
</evidence>
<dbReference type="InterPro" id="IPR049912">
    <property type="entry name" value="CRESS_DNA_REP"/>
</dbReference>
<evidence type="ECO:0000256" key="2">
    <source>
        <dbReference type="ARBA" id="ARBA00006240"/>
    </source>
</evidence>
<evidence type="ECO:0000256" key="7">
    <source>
        <dbReference type="ARBA" id="ARBA00022679"/>
    </source>
</evidence>
<dbReference type="GO" id="GO:0016888">
    <property type="term" value="F:DNA endonuclease activity, producing 5'-phosphomonoesters"/>
    <property type="evidence" value="ECO:0007669"/>
    <property type="project" value="InterPro"/>
</dbReference>
<feature type="domain" description="CRESS-DNA virus Rep endonuclease" evidence="21">
    <location>
        <begin position="36"/>
        <end position="139"/>
    </location>
</feature>
<dbReference type="PRINTS" id="PR00228">
    <property type="entry name" value="GEMCOATCLVL1"/>
</dbReference>
<keyword evidence="14 19" id="KW-0378">Hydrolase</keyword>
<dbReference type="GO" id="GO:0046872">
    <property type="term" value="F:metal ion binding"/>
    <property type="evidence" value="ECO:0007669"/>
    <property type="project" value="UniProtKB-KW"/>
</dbReference>
<dbReference type="GO" id="GO:0006260">
    <property type="term" value="P:DNA replication"/>
    <property type="evidence" value="ECO:0007669"/>
    <property type="project" value="UniProtKB-KW"/>
</dbReference>
<dbReference type="PROSITE" id="PS52020">
    <property type="entry name" value="CRESS_DNA_REP"/>
    <property type="match status" value="1"/>
</dbReference>
<keyword evidence="5" id="KW-0678">Repressor</keyword>
<keyword evidence="6 19" id="KW-1048">Host nucleus</keyword>
<dbReference type="EC" id="3.1.21.-" evidence="19"/>
<evidence type="ECO:0000259" key="21">
    <source>
        <dbReference type="PROSITE" id="PS52020"/>
    </source>
</evidence>
<evidence type="ECO:0000256" key="11">
    <source>
        <dbReference type="ARBA" id="ARBA00022723"/>
    </source>
</evidence>